<protein>
    <submittedName>
        <fullName evidence="2">Uncharacterized protein</fullName>
    </submittedName>
</protein>
<evidence type="ECO:0000256" key="1">
    <source>
        <dbReference type="SAM" id="MobiDB-lite"/>
    </source>
</evidence>
<feature type="compositionally biased region" description="Pro residues" evidence="1">
    <location>
        <begin position="63"/>
        <end position="73"/>
    </location>
</feature>
<gene>
    <name evidence="2" type="ORF">SEVIR_2G053500v2</name>
</gene>
<feature type="region of interest" description="Disordered" evidence="1">
    <location>
        <begin position="134"/>
        <end position="209"/>
    </location>
</feature>
<keyword evidence="3" id="KW-1185">Reference proteome</keyword>
<feature type="region of interest" description="Disordered" evidence="1">
    <location>
        <begin position="30"/>
        <end position="110"/>
    </location>
</feature>
<dbReference type="EMBL" id="CM016553">
    <property type="protein sequence ID" value="TKW30676.1"/>
    <property type="molecule type" value="Genomic_DNA"/>
</dbReference>
<feature type="compositionally biased region" description="Low complexity" evidence="1">
    <location>
        <begin position="41"/>
        <end position="56"/>
    </location>
</feature>
<name>A0A4V6DAR2_SETVI</name>
<proteinExistence type="predicted"/>
<organism evidence="2 3">
    <name type="scientific">Setaria viridis</name>
    <name type="common">Green bristlegrass</name>
    <name type="synonym">Setaria italica subsp. viridis</name>
    <dbReference type="NCBI Taxonomy" id="4556"/>
    <lineage>
        <taxon>Eukaryota</taxon>
        <taxon>Viridiplantae</taxon>
        <taxon>Streptophyta</taxon>
        <taxon>Embryophyta</taxon>
        <taxon>Tracheophyta</taxon>
        <taxon>Spermatophyta</taxon>
        <taxon>Magnoliopsida</taxon>
        <taxon>Liliopsida</taxon>
        <taxon>Poales</taxon>
        <taxon>Poaceae</taxon>
        <taxon>PACMAD clade</taxon>
        <taxon>Panicoideae</taxon>
        <taxon>Panicodae</taxon>
        <taxon>Paniceae</taxon>
        <taxon>Cenchrinae</taxon>
        <taxon>Setaria</taxon>
    </lineage>
</organism>
<dbReference type="Proteomes" id="UP000298652">
    <property type="component" value="Chromosome 2"/>
</dbReference>
<feature type="compositionally biased region" description="Polar residues" evidence="1">
    <location>
        <begin position="167"/>
        <end position="182"/>
    </location>
</feature>
<dbReference type="AlphaFoldDB" id="A0A4V6DAR2"/>
<reference evidence="2" key="1">
    <citation type="submission" date="2019-03" db="EMBL/GenBank/DDBJ databases">
        <title>WGS assembly of Setaria viridis.</title>
        <authorList>
            <person name="Huang P."/>
            <person name="Jenkins J."/>
            <person name="Grimwood J."/>
            <person name="Barry K."/>
            <person name="Healey A."/>
            <person name="Mamidi S."/>
            <person name="Sreedasyam A."/>
            <person name="Shu S."/>
            <person name="Feldman M."/>
            <person name="Wu J."/>
            <person name="Yu Y."/>
            <person name="Chen C."/>
            <person name="Johnson J."/>
            <person name="Rokhsar D."/>
            <person name="Baxter I."/>
            <person name="Schmutz J."/>
            <person name="Brutnell T."/>
            <person name="Kellogg E."/>
        </authorList>
    </citation>
    <scope>NUCLEOTIDE SEQUENCE [LARGE SCALE GENOMIC DNA]</scope>
</reference>
<evidence type="ECO:0000313" key="2">
    <source>
        <dbReference type="EMBL" id="TKW30676.1"/>
    </source>
</evidence>
<feature type="compositionally biased region" description="Pro residues" evidence="1">
    <location>
        <begin position="91"/>
        <end position="106"/>
    </location>
</feature>
<dbReference type="Gramene" id="TKW30676">
    <property type="protein sequence ID" value="TKW30676"/>
    <property type="gene ID" value="SEVIR_2G053500v2"/>
</dbReference>
<evidence type="ECO:0000313" key="3">
    <source>
        <dbReference type="Proteomes" id="UP000298652"/>
    </source>
</evidence>
<sequence>MAARVIHFIGEAHEQIKKTVEITAAAQARLPPLPELRRHPSSSARTSIRRPSSSPPKLHRPRAPPGDLPPQPVMLPRRCRGRPELCRHRPSGPPPVLRPPRTPAPADPRRRCEVGELRPCTPCAMPPLKPCRPTLGPSSPDLAQPPCPAESSQDELRHPQIGGSRASLRSSTPATGSISTSAGRIVTGEATGPCGTPMYRSSSTVDAPPHEYCRFKSTDPKLRFGV</sequence>
<accession>A0A4V6DAR2</accession>